<dbReference type="AlphaFoldDB" id="A0A9W6UEI4"/>
<reference evidence="1" key="1">
    <citation type="submission" date="2023-04" db="EMBL/GenBank/DDBJ databases">
        <title>Phytophthora fragariaefolia NBRC 109709.</title>
        <authorList>
            <person name="Ichikawa N."/>
            <person name="Sato H."/>
            <person name="Tonouchi N."/>
        </authorList>
    </citation>
    <scope>NUCLEOTIDE SEQUENCE</scope>
    <source>
        <strain evidence="1">NBRC 109709</strain>
    </source>
</reference>
<comment type="caution">
    <text evidence="1">The sequence shown here is derived from an EMBL/GenBank/DDBJ whole genome shotgun (WGS) entry which is preliminary data.</text>
</comment>
<dbReference type="Proteomes" id="UP001165121">
    <property type="component" value="Unassembled WGS sequence"/>
</dbReference>
<organism evidence="1 2">
    <name type="scientific">Phytophthora fragariaefolia</name>
    <dbReference type="NCBI Taxonomy" id="1490495"/>
    <lineage>
        <taxon>Eukaryota</taxon>
        <taxon>Sar</taxon>
        <taxon>Stramenopiles</taxon>
        <taxon>Oomycota</taxon>
        <taxon>Peronosporomycetes</taxon>
        <taxon>Peronosporales</taxon>
        <taxon>Peronosporaceae</taxon>
        <taxon>Phytophthora</taxon>
    </lineage>
</organism>
<name>A0A9W6UEI4_9STRA</name>
<accession>A0A9W6UEI4</accession>
<dbReference type="OrthoDB" id="97139at2759"/>
<protein>
    <submittedName>
        <fullName evidence="1">Unnamed protein product</fullName>
    </submittedName>
</protein>
<dbReference type="EMBL" id="BSXT01000606">
    <property type="protein sequence ID" value="GMF30863.1"/>
    <property type="molecule type" value="Genomic_DNA"/>
</dbReference>
<evidence type="ECO:0000313" key="1">
    <source>
        <dbReference type="EMBL" id="GMF30863.1"/>
    </source>
</evidence>
<sequence>MEKTAFQKQITNKRVVAIRGSSDVRTTEPTANFHLTVVACGNAAGVMVPLAYILPGKTISSQLTTNLFATLKISELVEEDDDGYFNISMDDAIKVASLAWGGSKVGRNLERGFKACGLFVLSLVRMRARLENFARNAAPRQVQLAAWL</sequence>
<gene>
    <name evidence="1" type="ORF">Pfra01_000692700</name>
</gene>
<keyword evidence="2" id="KW-1185">Reference proteome</keyword>
<proteinExistence type="predicted"/>
<evidence type="ECO:0000313" key="2">
    <source>
        <dbReference type="Proteomes" id="UP001165121"/>
    </source>
</evidence>